<dbReference type="EMBL" id="HG792016">
    <property type="protein sequence ID" value="CDM31429.1"/>
    <property type="molecule type" value="Genomic_DNA"/>
</dbReference>
<reference evidence="1" key="1">
    <citation type="journal article" date="2014" name="Nat. Commun.">
        <title>Multiple recent horizontal transfers of a large genomic region in cheese making fungi.</title>
        <authorList>
            <person name="Cheeseman K."/>
            <person name="Ropars J."/>
            <person name="Renault P."/>
            <person name="Dupont J."/>
            <person name="Gouzy J."/>
            <person name="Branca A."/>
            <person name="Abraham A.L."/>
            <person name="Ceppi M."/>
            <person name="Conseiller E."/>
            <person name="Debuchy R."/>
            <person name="Malagnac F."/>
            <person name="Goarin A."/>
            <person name="Silar P."/>
            <person name="Lacoste S."/>
            <person name="Sallet E."/>
            <person name="Bensimon A."/>
            <person name="Giraud T."/>
            <person name="Brygoo Y."/>
        </authorList>
    </citation>
    <scope>NUCLEOTIDE SEQUENCE [LARGE SCALE GENOMIC DNA]</scope>
    <source>
        <strain evidence="1">FM164</strain>
    </source>
</reference>
<keyword evidence="2" id="KW-1185">Reference proteome</keyword>
<accession>W6QBA6</accession>
<organism evidence="1 2">
    <name type="scientific">Penicillium roqueforti (strain FM164)</name>
    <dbReference type="NCBI Taxonomy" id="1365484"/>
    <lineage>
        <taxon>Eukaryota</taxon>
        <taxon>Fungi</taxon>
        <taxon>Dikarya</taxon>
        <taxon>Ascomycota</taxon>
        <taxon>Pezizomycotina</taxon>
        <taxon>Eurotiomycetes</taxon>
        <taxon>Eurotiomycetidae</taxon>
        <taxon>Eurotiales</taxon>
        <taxon>Aspergillaceae</taxon>
        <taxon>Penicillium</taxon>
    </lineage>
</organism>
<dbReference type="AlphaFoldDB" id="W6QBA6"/>
<name>W6QBA6_PENRF</name>
<dbReference type="Proteomes" id="UP000030686">
    <property type="component" value="Unassembled WGS sequence"/>
</dbReference>
<protein>
    <submittedName>
        <fullName evidence="1">Genomic scaffold, ProqFM164S02</fullName>
    </submittedName>
</protein>
<proteinExistence type="predicted"/>
<gene>
    <name evidence="1" type="ORF">PROQFM164_S02g001579</name>
</gene>
<evidence type="ECO:0000313" key="2">
    <source>
        <dbReference type="Proteomes" id="UP000030686"/>
    </source>
</evidence>
<sequence>MENTTDIHPACDCVAHRKDYQHWPKENAEIRIASCMRVCPFCAKKHSNASRLRKHLCSG</sequence>
<evidence type="ECO:0000313" key="1">
    <source>
        <dbReference type="EMBL" id="CDM31429.1"/>
    </source>
</evidence>